<comment type="caution">
    <text evidence="3">The sequence shown here is derived from an EMBL/GenBank/DDBJ whole genome shotgun (WGS) entry which is preliminary data.</text>
</comment>
<evidence type="ECO:0000313" key="3">
    <source>
        <dbReference type="EMBL" id="GMF18093.1"/>
    </source>
</evidence>
<dbReference type="Proteomes" id="UP001165083">
    <property type="component" value="Unassembled WGS sequence"/>
</dbReference>
<feature type="signal peptide" evidence="2">
    <location>
        <begin position="1"/>
        <end position="20"/>
    </location>
</feature>
<gene>
    <name evidence="3" type="ORF">Plil01_000671600</name>
</gene>
<protein>
    <submittedName>
        <fullName evidence="3">Unnamed protein product</fullName>
    </submittedName>
</protein>
<accession>A0A9W6TR51</accession>
<dbReference type="OrthoDB" id="124526at2759"/>
<feature type="chain" id="PRO_5040828247" evidence="2">
    <location>
        <begin position="21"/>
        <end position="166"/>
    </location>
</feature>
<organism evidence="3 4">
    <name type="scientific">Phytophthora lilii</name>
    <dbReference type="NCBI Taxonomy" id="2077276"/>
    <lineage>
        <taxon>Eukaryota</taxon>
        <taxon>Sar</taxon>
        <taxon>Stramenopiles</taxon>
        <taxon>Oomycota</taxon>
        <taxon>Peronosporomycetes</taxon>
        <taxon>Peronosporales</taxon>
        <taxon>Peronosporaceae</taxon>
        <taxon>Phytophthora</taxon>
    </lineage>
</organism>
<sequence>MRLQYVAVVAAVALAASSDGLQIAPNSAKSTSLRASADVRYQPYVEGKSERFLISESKNHVPTESPTGYDFAAQQEDDDLLYQVQQDDDDDDYEDDDSESSSSDGSSSNERFWRRKKKKRRKKHKHTETPTPTPTGWTATPTPAPTTEKPSRARRFVSWLDRVFGD</sequence>
<keyword evidence="2" id="KW-0732">Signal</keyword>
<reference evidence="3" key="1">
    <citation type="submission" date="2023-04" db="EMBL/GenBank/DDBJ databases">
        <title>Phytophthora lilii NBRC 32176.</title>
        <authorList>
            <person name="Ichikawa N."/>
            <person name="Sato H."/>
            <person name="Tonouchi N."/>
        </authorList>
    </citation>
    <scope>NUCLEOTIDE SEQUENCE</scope>
    <source>
        <strain evidence="3">NBRC 32176</strain>
    </source>
</reference>
<feature type="compositionally biased region" description="Low complexity" evidence="1">
    <location>
        <begin position="134"/>
        <end position="148"/>
    </location>
</feature>
<feature type="region of interest" description="Disordered" evidence="1">
    <location>
        <begin position="57"/>
        <end position="154"/>
    </location>
</feature>
<evidence type="ECO:0000256" key="2">
    <source>
        <dbReference type="SAM" id="SignalP"/>
    </source>
</evidence>
<dbReference type="EMBL" id="BSXW01000306">
    <property type="protein sequence ID" value="GMF18093.1"/>
    <property type="molecule type" value="Genomic_DNA"/>
</dbReference>
<proteinExistence type="predicted"/>
<evidence type="ECO:0000256" key="1">
    <source>
        <dbReference type="SAM" id="MobiDB-lite"/>
    </source>
</evidence>
<feature type="compositionally biased region" description="Acidic residues" evidence="1">
    <location>
        <begin position="75"/>
        <end position="99"/>
    </location>
</feature>
<evidence type="ECO:0000313" key="4">
    <source>
        <dbReference type="Proteomes" id="UP001165083"/>
    </source>
</evidence>
<name>A0A9W6TR51_9STRA</name>
<feature type="compositionally biased region" description="Basic residues" evidence="1">
    <location>
        <begin position="113"/>
        <end position="126"/>
    </location>
</feature>
<keyword evidence="4" id="KW-1185">Reference proteome</keyword>
<dbReference type="AlphaFoldDB" id="A0A9W6TR51"/>